<sequence>MVQVIPSVLLMALKSPPFTTFRNDQQLAFQVLFKRAAGNNTANAMSKNVALDEPHVYIDTPFYRDKDSLSSRLETHLLGLLEDDIVQFAAGTHTESDKASDLTNI</sequence>
<gene>
    <name evidence="1" type="ORF">MFLAVUS_011468</name>
</gene>
<dbReference type="EMBL" id="BAABUK010000055">
    <property type="protein sequence ID" value="GAA5817889.1"/>
    <property type="molecule type" value="Genomic_DNA"/>
</dbReference>
<evidence type="ECO:0000313" key="1">
    <source>
        <dbReference type="EMBL" id="GAA5817889.1"/>
    </source>
</evidence>
<evidence type="ECO:0000313" key="2">
    <source>
        <dbReference type="Proteomes" id="UP001473302"/>
    </source>
</evidence>
<comment type="caution">
    <text evidence="1">The sequence shown here is derived from an EMBL/GenBank/DDBJ whole genome shotgun (WGS) entry which is preliminary data.</text>
</comment>
<proteinExistence type="predicted"/>
<reference evidence="1 2" key="1">
    <citation type="submission" date="2024-04" db="EMBL/GenBank/DDBJ databases">
        <title>genome sequences of Mucor flavus KT1a and Helicostylum pulchrum KT1b strains isolated from the surface of a dry-aged beef.</title>
        <authorList>
            <person name="Toyotome T."/>
            <person name="Hosono M."/>
            <person name="Torimaru M."/>
            <person name="Fukuda K."/>
            <person name="Mikami N."/>
        </authorList>
    </citation>
    <scope>NUCLEOTIDE SEQUENCE [LARGE SCALE GENOMIC DNA]</scope>
    <source>
        <strain evidence="1 2">KT1a</strain>
    </source>
</reference>
<name>A0ABP9ZFJ3_9FUNG</name>
<dbReference type="Proteomes" id="UP001473302">
    <property type="component" value="Unassembled WGS sequence"/>
</dbReference>
<organism evidence="1 2">
    <name type="scientific">Mucor flavus</name>
    <dbReference type="NCBI Taxonomy" id="439312"/>
    <lineage>
        <taxon>Eukaryota</taxon>
        <taxon>Fungi</taxon>
        <taxon>Fungi incertae sedis</taxon>
        <taxon>Mucoromycota</taxon>
        <taxon>Mucoromycotina</taxon>
        <taxon>Mucoromycetes</taxon>
        <taxon>Mucorales</taxon>
        <taxon>Mucorineae</taxon>
        <taxon>Mucoraceae</taxon>
        <taxon>Mucor</taxon>
    </lineage>
</organism>
<protein>
    <submittedName>
        <fullName evidence="1">Uncharacterized protein</fullName>
    </submittedName>
</protein>
<accession>A0ABP9ZFJ3</accession>
<keyword evidence="2" id="KW-1185">Reference proteome</keyword>